<dbReference type="EMBL" id="QUAJ01000006">
    <property type="protein sequence ID" value="REI42021.1"/>
    <property type="molecule type" value="Genomic_DNA"/>
</dbReference>
<accession>A0ABX9KJ12</accession>
<organism evidence="2 3">
    <name type="scientific">Psychrilyobacter piezotolerans</name>
    <dbReference type="NCBI Taxonomy" id="2293438"/>
    <lineage>
        <taxon>Bacteria</taxon>
        <taxon>Fusobacteriati</taxon>
        <taxon>Fusobacteriota</taxon>
        <taxon>Fusobacteriia</taxon>
        <taxon>Fusobacteriales</taxon>
        <taxon>Fusobacteriaceae</taxon>
        <taxon>Psychrilyobacter</taxon>
    </lineage>
</organism>
<comment type="caution">
    <text evidence="2">The sequence shown here is derived from an EMBL/GenBank/DDBJ whole genome shotgun (WGS) entry which is preliminary data.</text>
</comment>
<dbReference type="RefSeq" id="WP_114641705.1">
    <property type="nucleotide sequence ID" value="NZ_JAACIO010000007.1"/>
</dbReference>
<name>A0ABX9KJ12_9FUSO</name>
<dbReference type="Gene3D" id="3.20.20.140">
    <property type="entry name" value="Metal-dependent hydrolases"/>
    <property type="match status" value="1"/>
</dbReference>
<reference evidence="2 3" key="1">
    <citation type="submission" date="2018-08" db="EMBL/GenBank/DDBJ databases">
        <title>Draft genome sequence of Psychrilyobacter sp. strain SD5 isolated from Black Sea water.</title>
        <authorList>
            <person name="Yadav S."/>
            <person name="Villanueva L."/>
            <person name="Damste J.S.S."/>
        </authorList>
    </citation>
    <scope>NUCLEOTIDE SEQUENCE [LARGE SCALE GENOMIC DNA]</scope>
    <source>
        <strain evidence="2 3">SD5</strain>
    </source>
</reference>
<gene>
    <name evidence="2" type="ORF">DYH56_04680</name>
</gene>
<dbReference type="NCBIfam" id="NF038032">
    <property type="entry name" value="CehA_McbA_metalo"/>
    <property type="match status" value="1"/>
</dbReference>
<sequence length="448" mass="52483">MLIEGVFLSKFPEKIIHRFHVEDAKENITIFLKNCIFEHVIAVLKDPKGRIRGTFTLKTYNRVYSIFKEFNRTSNLFKEGDLDKGEWTLTLIKNYDCRGEYSIEILEDMKIYHGDDYRKIQEVSTKGEKGWYFGELHCHTNFSDGKISQLEVYNGYKEKKLNYLFITDHNVISNKGINRDWNLFSGTELTLDNKGHFNIYGVDLIDYAELFKENLDPCENVKRILFEVKGKKESLISLNHPFQNSTGLKYNLPMELFHTIELINCPYKEKEEMINKSILAFDYLWSKGYKIFGVAGSDTHKGIKGYKTTVGIPKNATYLEEGLNQKKILEALKYGRNYITFDDEIDIKIYSIEKNYILGDQIDEEITYFVKSKEEVLWHGILNGKKIYSEKNSEFKIKIKLDKGENFRVEGHNLDGGIRYFLNPIYNKVGIVEYISWYDVENHINKGE</sequence>
<dbReference type="SUPFAM" id="SSF89550">
    <property type="entry name" value="PHP domain-like"/>
    <property type="match status" value="1"/>
</dbReference>
<dbReference type="InterPro" id="IPR016195">
    <property type="entry name" value="Pol/histidinol_Pase-like"/>
</dbReference>
<feature type="domain" description="Polymerase/histidinol phosphatase N-terminal" evidence="1">
    <location>
        <begin position="134"/>
        <end position="193"/>
    </location>
</feature>
<evidence type="ECO:0000313" key="3">
    <source>
        <dbReference type="Proteomes" id="UP000263486"/>
    </source>
</evidence>
<protein>
    <recommendedName>
        <fullName evidence="1">Polymerase/histidinol phosphatase N-terminal domain-containing protein</fullName>
    </recommendedName>
</protein>
<dbReference type="InterPro" id="IPR052018">
    <property type="entry name" value="PHP_domain"/>
</dbReference>
<proteinExistence type="predicted"/>
<evidence type="ECO:0000313" key="2">
    <source>
        <dbReference type="EMBL" id="REI42021.1"/>
    </source>
</evidence>
<dbReference type="Proteomes" id="UP000263486">
    <property type="component" value="Unassembled WGS sequence"/>
</dbReference>
<keyword evidence="3" id="KW-1185">Reference proteome</keyword>
<dbReference type="PANTHER" id="PTHR42924:SF3">
    <property type="entry name" value="POLYMERASE_HISTIDINOL PHOSPHATASE N-TERMINAL DOMAIN-CONTAINING PROTEIN"/>
    <property type="match status" value="1"/>
</dbReference>
<evidence type="ECO:0000259" key="1">
    <source>
        <dbReference type="SMART" id="SM00481"/>
    </source>
</evidence>
<dbReference type="PANTHER" id="PTHR42924">
    <property type="entry name" value="EXONUCLEASE"/>
    <property type="match status" value="1"/>
</dbReference>
<dbReference type="InterPro" id="IPR003141">
    <property type="entry name" value="Pol/His_phosphatase_N"/>
</dbReference>
<dbReference type="SMART" id="SM00481">
    <property type="entry name" value="POLIIIAc"/>
    <property type="match status" value="1"/>
</dbReference>